<evidence type="ECO:0000256" key="9">
    <source>
        <dbReference type="ARBA" id="ARBA00023002"/>
    </source>
</evidence>
<keyword evidence="19" id="KW-1185">Reference proteome</keyword>
<dbReference type="FunFam" id="1.10.630.10:FF:000003">
    <property type="entry name" value="cytochrome P450 3A12-like isoform X2"/>
    <property type="match status" value="1"/>
</dbReference>
<evidence type="ECO:0000313" key="18">
    <source>
        <dbReference type="Ensembl" id="ENSONIP00000074901.1"/>
    </source>
</evidence>
<evidence type="ECO:0000256" key="16">
    <source>
        <dbReference type="RuleBase" id="RU368049"/>
    </source>
</evidence>
<comment type="catalytic activity">
    <reaction evidence="13 16">
        <text>an organic molecule + reduced [NADPH--hemoprotein reductase] + O2 = an alcohol + oxidized [NADPH--hemoprotein reductase] + H2O + H(+)</text>
        <dbReference type="Rhea" id="RHEA:17149"/>
        <dbReference type="Rhea" id="RHEA-COMP:11964"/>
        <dbReference type="Rhea" id="RHEA-COMP:11965"/>
        <dbReference type="ChEBI" id="CHEBI:15377"/>
        <dbReference type="ChEBI" id="CHEBI:15378"/>
        <dbReference type="ChEBI" id="CHEBI:15379"/>
        <dbReference type="ChEBI" id="CHEBI:30879"/>
        <dbReference type="ChEBI" id="CHEBI:57618"/>
        <dbReference type="ChEBI" id="CHEBI:58210"/>
        <dbReference type="ChEBI" id="CHEBI:142491"/>
        <dbReference type="EC" id="1.14.14.1"/>
    </reaction>
</comment>
<keyword evidence="11 15" id="KW-0503">Monooxygenase</keyword>
<dbReference type="PROSITE" id="PS00086">
    <property type="entry name" value="CYTOCHROME_P450"/>
    <property type="match status" value="1"/>
</dbReference>
<evidence type="ECO:0000256" key="14">
    <source>
        <dbReference type="PIRSR" id="PIRSR602402-1"/>
    </source>
</evidence>
<dbReference type="GeneTree" id="ENSGT00950000182958"/>
<dbReference type="FunFam" id="1.10.630.10:FF:000182">
    <property type="entry name" value="Cytochrome P450 3A4"/>
    <property type="match status" value="1"/>
</dbReference>
<evidence type="ECO:0000256" key="10">
    <source>
        <dbReference type="ARBA" id="ARBA00023004"/>
    </source>
</evidence>
<dbReference type="PANTHER" id="PTHR24302:SF32">
    <property type="entry name" value="CYTOCHROME P450, FAMILY 3, SUBFAMILY A, POLYPEPTIDE 65"/>
    <property type="match status" value="1"/>
</dbReference>
<dbReference type="InterPro" id="IPR017972">
    <property type="entry name" value="Cyt_P450_CS"/>
</dbReference>
<reference evidence="18" key="3">
    <citation type="submission" date="2025-09" db="UniProtKB">
        <authorList>
            <consortium name="Ensembl"/>
        </authorList>
    </citation>
    <scope>IDENTIFICATION</scope>
</reference>
<dbReference type="Gene3D" id="1.10.630.10">
    <property type="entry name" value="Cytochrome P450"/>
    <property type="match status" value="1"/>
</dbReference>
<dbReference type="GO" id="GO:0005789">
    <property type="term" value="C:endoplasmic reticulum membrane"/>
    <property type="evidence" value="ECO:0007669"/>
    <property type="project" value="UniProtKB-SubCell"/>
</dbReference>
<keyword evidence="6 14" id="KW-0479">Metal-binding</keyword>
<dbReference type="InterPro" id="IPR002402">
    <property type="entry name" value="Cyt_P450_E_grp-II"/>
</dbReference>
<evidence type="ECO:0000256" key="3">
    <source>
        <dbReference type="ARBA" id="ARBA00004406"/>
    </source>
</evidence>
<keyword evidence="12 17" id="KW-0472">Membrane</keyword>
<dbReference type="Pfam" id="PF00067">
    <property type="entry name" value="p450"/>
    <property type="match status" value="2"/>
</dbReference>
<evidence type="ECO:0000256" key="12">
    <source>
        <dbReference type="ARBA" id="ARBA00023136"/>
    </source>
</evidence>
<reference evidence="18" key="2">
    <citation type="submission" date="2025-08" db="UniProtKB">
        <authorList>
            <consortium name="Ensembl"/>
        </authorList>
    </citation>
    <scope>IDENTIFICATION</scope>
</reference>
<dbReference type="GO" id="GO:0008395">
    <property type="term" value="F:steroid hydroxylase activity"/>
    <property type="evidence" value="ECO:0007669"/>
    <property type="project" value="TreeGrafter"/>
</dbReference>
<evidence type="ECO:0000256" key="17">
    <source>
        <dbReference type="SAM" id="Phobius"/>
    </source>
</evidence>
<dbReference type="PRINTS" id="PR00385">
    <property type="entry name" value="P450"/>
</dbReference>
<feature type="transmembrane region" description="Helical" evidence="17">
    <location>
        <begin position="215"/>
        <end position="233"/>
    </location>
</feature>
<sequence>MAYFFFLSAETWTLLAALITLLFVYSCWTYGTFKRLGVPGPSPIPFFGTMLKYRKGFFNFDEECYKKYGKMWGIFDGRQPVLCITDPAMIKTILIKECYSFFTNRRNFRLNGPLYDAVSIAEDDQWRRIRSVLSPSFTSGRLKEMFDIMKQHSTVLISSMKKKADKDEPLELKEFFGPYSMDVVTSTAFSVDIDSLNNPSDPFVTNIKKMLKFDLFSPILLAVAFFPFMIPILEKLEFSFFPASVTDFFYTALQKIKIDRETSKQKTRVDFLQLMIDSQQNNDSKQDKGLTDHEILSQAMIFLFAGYETTSKHLELNSSLKMEYLDCVINESLRLFPIASRLERVAKASVEINGFVIPKGMVVMVPTWPMHRDPEIWPEPEKFKPERFSKENKETIDPYIYMPFGAGPRNCIGMRFALVVMKLAIVEILQRYSFSVCKETEIPFELDIQVFLQPKRPIKLKLVPRS</sequence>
<dbReference type="GO" id="GO:0020037">
    <property type="term" value="F:heme binding"/>
    <property type="evidence" value="ECO:0007669"/>
    <property type="project" value="UniProtKB-UniRule"/>
</dbReference>
<dbReference type="GO" id="GO:0005506">
    <property type="term" value="F:iron ion binding"/>
    <property type="evidence" value="ECO:0007669"/>
    <property type="project" value="UniProtKB-UniRule"/>
</dbReference>
<dbReference type="AlphaFoldDB" id="A0A669EQ13"/>
<dbReference type="InterPro" id="IPR036396">
    <property type="entry name" value="Cyt_P450_sf"/>
</dbReference>
<evidence type="ECO:0000256" key="7">
    <source>
        <dbReference type="ARBA" id="ARBA00022824"/>
    </source>
</evidence>
<evidence type="ECO:0000256" key="2">
    <source>
        <dbReference type="ARBA" id="ARBA00004174"/>
    </source>
</evidence>
<gene>
    <name evidence="18" type="primary">LOC100702245</name>
</gene>
<evidence type="ECO:0000256" key="13">
    <source>
        <dbReference type="ARBA" id="ARBA00047827"/>
    </source>
</evidence>
<name>A0A669EQ13_ORENI</name>
<keyword evidence="8 16" id="KW-0492">Microsome</keyword>
<accession>A0A669EQ13</accession>
<dbReference type="InterPro" id="IPR008072">
    <property type="entry name" value="Cyt_P450_E_CYP3A"/>
</dbReference>
<evidence type="ECO:0000256" key="5">
    <source>
        <dbReference type="ARBA" id="ARBA00022617"/>
    </source>
</evidence>
<dbReference type="Proteomes" id="UP000005207">
    <property type="component" value="Linkage group LG6"/>
</dbReference>
<keyword evidence="5 14" id="KW-0349">Heme</keyword>
<evidence type="ECO:0000256" key="11">
    <source>
        <dbReference type="ARBA" id="ARBA00023033"/>
    </source>
</evidence>
<keyword evidence="17" id="KW-1133">Transmembrane helix</keyword>
<comment type="function">
    <text evidence="16">Cytochromes P450 are a group of heme-thiolate monooxygenases. In liver microsomes, this enzyme is involved in an NADPH-dependent electron transport pathway. It oxidizes a variety of structurally unrelated compounds, including steroids, fatty acids, and xenobiotics.</text>
</comment>
<dbReference type="Ensembl" id="ENSONIT00000074140.1">
    <property type="protein sequence ID" value="ENSONIP00000074901.1"/>
    <property type="gene ID" value="ENSONIG00000035482.1"/>
</dbReference>
<feature type="binding site" description="axial binding residue" evidence="14">
    <location>
        <position position="411"/>
    </location>
    <ligand>
        <name>heme</name>
        <dbReference type="ChEBI" id="CHEBI:30413"/>
    </ligand>
    <ligandPart>
        <name>Fe</name>
        <dbReference type="ChEBI" id="CHEBI:18248"/>
    </ligandPart>
</feature>
<keyword evidence="7 16" id="KW-0256">Endoplasmic reticulum</keyword>
<feature type="transmembrane region" description="Helical" evidence="17">
    <location>
        <begin position="12"/>
        <end position="33"/>
    </location>
</feature>
<keyword evidence="9 15" id="KW-0560">Oxidoreductase</keyword>
<comment type="cofactor">
    <cofactor evidence="1 14 16">
        <name>heme</name>
        <dbReference type="ChEBI" id="CHEBI:30413"/>
    </cofactor>
</comment>
<dbReference type="PRINTS" id="PR00464">
    <property type="entry name" value="EP450II"/>
</dbReference>
<keyword evidence="17" id="KW-0812">Transmembrane</keyword>
<organism evidence="18 19">
    <name type="scientific">Oreochromis niloticus</name>
    <name type="common">Nile tilapia</name>
    <name type="synonym">Tilapia nilotica</name>
    <dbReference type="NCBI Taxonomy" id="8128"/>
    <lineage>
        <taxon>Eukaryota</taxon>
        <taxon>Metazoa</taxon>
        <taxon>Chordata</taxon>
        <taxon>Craniata</taxon>
        <taxon>Vertebrata</taxon>
        <taxon>Euteleostomi</taxon>
        <taxon>Actinopterygii</taxon>
        <taxon>Neopterygii</taxon>
        <taxon>Teleostei</taxon>
        <taxon>Neoteleostei</taxon>
        <taxon>Acanthomorphata</taxon>
        <taxon>Ovalentaria</taxon>
        <taxon>Cichlomorphae</taxon>
        <taxon>Cichliformes</taxon>
        <taxon>Cichlidae</taxon>
        <taxon>African cichlids</taxon>
        <taxon>Pseudocrenilabrinae</taxon>
        <taxon>Oreochromini</taxon>
        <taxon>Oreochromis</taxon>
    </lineage>
</organism>
<evidence type="ECO:0000256" key="6">
    <source>
        <dbReference type="ARBA" id="ARBA00022723"/>
    </source>
</evidence>
<evidence type="ECO:0000256" key="8">
    <source>
        <dbReference type="ARBA" id="ARBA00022848"/>
    </source>
</evidence>
<dbReference type="SUPFAM" id="SSF48264">
    <property type="entry name" value="Cytochrome P450"/>
    <property type="match status" value="1"/>
</dbReference>
<dbReference type="EC" id="1.14.14.-" evidence="16"/>
<protein>
    <recommendedName>
        <fullName evidence="16">Cytochrome P450 3A</fullName>
        <ecNumber evidence="16">1.14.14.-</ecNumber>
    </recommendedName>
</protein>
<evidence type="ECO:0000256" key="15">
    <source>
        <dbReference type="RuleBase" id="RU000461"/>
    </source>
</evidence>
<reference evidence="19" key="1">
    <citation type="submission" date="2012-01" db="EMBL/GenBank/DDBJ databases">
        <title>The Genome Sequence of Oreochromis niloticus (Nile Tilapia).</title>
        <authorList>
            <consortium name="Broad Institute Genome Assembly Team"/>
            <consortium name="Broad Institute Sequencing Platform"/>
            <person name="Di Palma F."/>
            <person name="Johnson J."/>
            <person name="Lander E.S."/>
            <person name="Lindblad-Toh K."/>
        </authorList>
    </citation>
    <scope>NUCLEOTIDE SEQUENCE [LARGE SCALE GENOMIC DNA]</scope>
</reference>
<comment type="subcellular location">
    <subcellularLocation>
        <location evidence="3 16">Endoplasmic reticulum membrane</location>
        <topology evidence="3">Peripheral membrane protein</topology>
    </subcellularLocation>
    <subcellularLocation>
        <location evidence="2 16">Microsome membrane</location>
        <topology evidence="2">Peripheral membrane protein</topology>
    </subcellularLocation>
</comment>
<evidence type="ECO:0000256" key="4">
    <source>
        <dbReference type="ARBA" id="ARBA00010617"/>
    </source>
</evidence>
<dbReference type="InterPro" id="IPR050705">
    <property type="entry name" value="Cytochrome_P450_3A"/>
</dbReference>
<dbReference type="InterPro" id="IPR001128">
    <property type="entry name" value="Cyt_P450"/>
</dbReference>
<dbReference type="PANTHER" id="PTHR24302">
    <property type="entry name" value="CYTOCHROME P450 FAMILY 3"/>
    <property type="match status" value="1"/>
</dbReference>
<evidence type="ECO:0000256" key="1">
    <source>
        <dbReference type="ARBA" id="ARBA00001971"/>
    </source>
</evidence>
<proteinExistence type="inferred from homology"/>
<keyword evidence="10 14" id="KW-0408">Iron</keyword>
<dbReference type="PRINTS" id="PR01689">
    <property type="entry name" value="EP450IICYP3A"/>
</dbReference>
<dbReference type="GO" id="GO:0016712">
    <property type="term" value="F:oxidoreductase activity, acting on paired donors, with incorporation or reduction of molecular oxygen, reduced flavin or flavoprotein as one donor, and incorporation of one atom of oxygen"/>
    <property type="evidence" value="ECO:0007669"/>
    <property type="project" value="UniProtKB-EC"/>
</dbReference>
<evidence type="ECO:0000313" key="19">
    <source>
        <dbReference type="Proteomes" id="UP000005207"/>
    </source>
</evidence>
<comment type="similarity">
    <text evidence="4 15">Belongs to the cytochrome P450 family.</text>
</comment>